<evidence type="ECO:0000313" key="2">
    <source>
        <dbReference type="Proteomes" id="UP000008178"/>
    </source>
</evidence>
<accession>G2T1T1</accession>
<dbReference type="STRING" id="585394.RHOM_02265"/>
<proteinExistence type="predicted"/>
<protein>
    <submittedName>
        <fullName evidence="1">Uncharacterized protein</fullName>
    </submittedName>
</protein>
<dbReference type="AlphaFoldDB" id="G2T1T1"/>
<dbReference type="Proteomes" id="UP000008178">
    <property type="component" value="Chromosome"/>
</dbReference>
<dbReference type="EMBL" id="CP003040">
    <property type="protein sequence ID" value="AEN95575.1"/>
    <property type="molecule type" value="Genomic_DNA"/>
</dbReference>
<sequence>MQPAATILIVKSGISNHAASGILDELCLSKFGTFHAACPQPADNFRTYVQHG</sequence>
<evidence type="ECO:0000313" key="1">
    <source>
        <dbReference type="EMBL" id="AEN95575.1"/>
    </source>
</evidence>
<name>G2T1T1_ROSHA</name>
<keyword evidence="2" id="KW-1185">Reference proteome</keyword>
<dbReference type="HOGENOM" id="CLU_3084338_0_0_9"/>
<gene>
    <name evidence="1" type="ordered locus">RHOM_02265</name>
</gene>
<reference evidence="1 2" key="1">
    <citation type="journal article" date="2015" name="Genome Announc.">
        <title>Complete genome sequence of the human gut symbiont Roseburia hominis.</title>
        <authorList>
            <person name="Travis A.J."/>
            <person name="Kelly D."/>
            <person name="Flint H.J."/>
            <person name="Aminov R.I."/>
        </authorList>
    </citation>
    <scope>NUCLEOTIDE SEQUENCE [LARGE SCALE GENOMIC DNA]</scope>
    <source>
        <strain evidence="2">DSM 16839 / JCM 17582 / NCIMB 14029 / A2-183</strain>
    </source>
</reference>
<dbReference type="KEGG" id="rho:RHOM_02265"/>
<organism evidence="1 2">
    <name type="scientific">Roseburia hominis (strain DSM 16839 / JCM 17582 / NCIMB 14029 / A2-183)</name>
    <dbReference type="NCBI Taxonomy" id="585394"/>
    <lineage>
        <taxon>Bacteria</taxon>
        <taxon>Bacillati</taxon>
        <taxon>Bacillota</taxon>
        <taxon>Clostridia</taxon>
        <taxon>Lachnospirales</taxon>
        <taxon>Lachnospiraceae</taxon>
        <taxon>Roseburia</taxon>
    </lineage>
</organism>